<dbReference type="PANTHER" id="PTHR42146:SF1">
    <property type="entry name" value="OLIGORIBONUCLEASE NRNB"/>
    <property type="match status" value="1"/>
</dbReference>
<dbReference type="Gene3D" id="3.10.310.30">
    <property type="match status" value="1"/>
</dbReference>
<comment type="caution">
    <text evidence="2">The sequence shown here is derived from an EMBL/GenBank/DDBJ whole genome shotgun (WGS) entry which is preliminary data.</text>
</comment>
<organism evidence="2 3">
    <name type="scientific">Limosilactobacillus pontis</name>
    <dbReference type="NCBI Taxonomy" id="35787"/>
    <lineage>
        <taxon>Bacteria</taxon>
        <taxon>Bacillati</taxon>
        <taxon>Bacillota</taxon>
        <taxon>Bacilli</taxon>
        <taxon>Lactobacillales</taxon>
        <taxon>Lactobacillaceae</taxon>
        <taxon>Limosilactobacillus</taxon>
    </lineage>
</organism>
<dbReference type="InterPro" id="IPR052968">
    <property type="entry name" value="Nucleotide_metab_enz"/>
</dbReference>
<dbReference type="InterPro" id="IPR003156">
    <property type="entry name" value="DHHA1_dom"/>
</dbReference>
<dbReference type="RefSeq" id="WP_289585848.1">
    <property type="nucleotide sequence ID" value="NZ_JAUDDW010000006.1"/>
</dbReference>
<dbReference type="InterPro" id="IPR038763">
    <property type="entry name" value="DHH_sf"/>
</dbReference>
<evidence type="ECO:0000313" key="3">
    <source>
        <dbReference type="Proteomes" id="UP001529343"/>
    </source>
</evidence>
<dbReference type="EMBL" id="JAUDDW010000006">
    <property type="protein sequence ID" value="MDM8266134.1"/>
    <property type="molecule type" value="Genomic_DNA"/>
</dbReference>
<evidence type="ECO:0000313" key="2">
    <source>
        <dbReference type="EMBL" id="MDM8266134.1"/>
    </source>
</evidence>
<dbReference type="Proteomes" id="UP001529343">
    <property type="component" value="Unassembled WGS sequence"/>
</dbReference>
<dbReference type="Pfam" id="PF02272">
    <property type="entry name" value="DHHA1"/>
    <property type="match status" value="1"/>
</dbReference>
<evidence type="ECO:0000259" key="1">
    <source>
        <dbReference type="Pfam" id="PF02272"/>
    </source>
</evidence>
<keyword evidence="3" id="KW-1185">Reference proteome</keyword>
<proteinExistence type="predicted"/>
<accession>A0ABT7UWT5</accession>
<name>A0ABT7UWT5_9LACO</name>
<feature type="domain" description="DHHA1" evidence="1">
    <location>
        <begin position="253"/>
        <end position="326"/>
    </location>
</feature>
<dbReference type="SUPFAM" id="SSF64182">
    <property type="entry name" value="DHH phosphoesterases"/>
    <property type="match status" value="1"/>
</dbReference>
<protein>
    <submittedName>
        <fullName evidence="2">DHHA1 domain-containing protein</fullName>
    </submittedName>
</protein>
<gene>
    <name evidence="2" type="ORF">QUW44_02960</name>
</gene>
<dbReference type="PANTHER" id="PTHR42146">
    <property type="entry name" value="3',5'-CYCLIC-NUCLEOTIDE PHOSPHODIESTERASE"/>
    <property type="match status" value="1"/>
</dbReference>
<sequence length="360" mass="40857">MAKRTIKLFSHNDLDGFGAPLLLKAVQPVMFDDTEFDMTNCGAGRIDDEFARWMRTPEASRFTDVYIMDMTPDSEYTFQQLNANFANHWLVFDHHESEEALRSKYAANSVTAADASINPSATSLVWDWLKQQPHFNDLPSQRQEELAYLVELIRAYDTWDWQNDPDMSTEERTAADNLDQLFWFYPLQDSESFVQDVLAAGWPKYQQENRLLIHTLNERRTKYLKSHLKDMIKTTIAGHQFGVVYADDYKSEIAHELLEQNPDVDAALVVSPVSVSLRSNGKLDVAKFAEKYFNGGGHADAAGGRLTVNPVQVGEQAVIDDLNQTIKNQQEEQQHTESTLADNLDPAVAAKMAALFKNKD</sequence>
<reference evidence="3" key="1">
    <citation type="submission" date="2023-06" db="EMBL/GenBank/DDBJ databases">
        <title>Identification and characterization of horizontal gene transfer across gut microbiota members of farm animals based on homology search.</title>
        <authorList>
            <person name="Zeman M."/>
            <person name="Kubasova T."/>
            <person name="Jahodarova E."/>
            <person name="Nykrynova M."/>
            <person name="Rychlik I."/>
        </authorList>
    </citation>
    <scope>NUCLEOTIDE SEQUENCE [LARGE SCALE GENOMIC DNA]</scope>
    <source>
        <strain evidence="3">161_Gplus</strain>
    </source>
</reference>